<dbReference type="GO" id="GO:0016702">
    <property type="term" value="F:oxidoreductase activity, acting on single donors with incorporation of molecular oxygen, incorporation of two atoms of oxygen"/>
    <property type="evidence" value="ECO:0007669"/>
    <property type="project" value="UniProtKB-ARBA"/>
</dbReference>
<evidence type="ECO:0000259" key="7">
    <source>
        <dbReference type="Pfam" id="PF02900"/>
    </source>
</evidence>
<feature type="domain" description="Extradiol ring-cleavage dioxygenase class III enzyme subunit B" evidence="7">
    <location>
        <begin position="62"/>
        <end position="308"/>
    </location>
</feature>
<dbReference type="EMBL" id="MU839004">
    <property type="protein sequence ID" value="KAK1768809.1"/>
    <property type="molecule type" value="Genomic_DNA"/>
</dbReference>
<dbReference type="InterPro" id="IPR004183">
    <property type="entry name" value="Xdiol_dOase_suB"/>
</dbReference>
<evidence type="ECO:0000313" key="9">
    <source>
        <dbReference type="Proteomes" id="UP001244011"/>
    </source>
</evidence>
<evidence type="ECO:0000256" key="4">
    <source>
        <dbReference type="ARBA" id="ARBA00022833"/>
    </source>
</evidence>
<dbReference type="Proteomes" id="UP001244011">
    <property type="component" value="Unassembled WGS sequence"/>
</dbReference>
<reference evidence="8" key="1">
    <citation type="submission" date="2023-06" db="EMBL/GenBank/DDBJ databases">
        <title>Genome-scale phylogeny and comparative genomics of the fungal order Sordariales.</title>
        <authorList>
            <consortium name="Lawrence Berkeley National Laboratory"/>
            <person name="Hensen N."/>
            <person name="Bonometti L."/>
            <person name="Westerberg I."/>
            <person name="Brannstrom I.O."/>
            <person name="Guillou S."/>
            <person name="Cros-Aarteil S."/>
            <person name="Calhoun S."/>
            <person name="Haridas S."/>
            <person name="Kuo A."/>
            <person name="Mondo S."/>
            <person name="Pangilinan J."/>
            <person name="Riley R."/>
            <person name="Labutti K."/>
            <person name="Andreopoulos B."/>
            <person name="Lipzen A."/>
            <person name="Chen C."/>
            <person name="Yanf M."/>
            <person name="Daum C."/>
            <person name="Ng V."/>
            <person name="Clum A."/>
            <person name="Steindorff A."/>
            <person name="Ohm R."/>
            <person name="Martin F."/>
            <person name="Silar P."/>
            <person name="Natvig D."/>
            <person name="Lalanne C."/>
            <person name="Gautier V."/>
            <person name="Ament-Velasquez S.L."/>
            <person name="Kruys A."/>
            <person name="Hutchinson M.I."/>
            <person name="Powell A.J."/>
            <person name="Barry K."/>
            <person name="Miller A.N."/>
            <person name="Grigoriev I.V."/>
            <person name="Debuchy R."/>
            <person name="Gladieux P."/>
            <person name="Thoren M.H."/>
            <person name="Johannesson H."/>
        </authorList>
    </citation>
    <scope>NUCLEOTIDE SEQUENCE</scope>
    <source>
        <strain evidence="8">8032-3</strain>
    </source>
</reference>
<evidence type="ECO:0000256" key="2">
    <source>
        <dbReference type="ARBA" id="ARBA00007581"/>
    </source>
</evidence>
<dbReference type="CDD" id="cd07363">
    <property type="entry name" value="45_DOPA_Dioxygenase"/>
    <property type="match status" value="1"/>
</dbReference>
<gene>
    <name evidence="8" type="ORF">QBC33DRAFT_618352</name>
</gene>
<feature type="signal peptide" evidence="6">
    <location>
        <begin position="1"/>
        <end position="29"/>
    </location>
</feature>
<dbReference type="SUPFAM" id="SSF53213">
    <property type="entry name" value="LigB-like"/>
    <property type="match status" value="1"/>
</dbReference>
<keyword evidence="8" id="KW-0223">Dioxygenase</keyword>
<dbReference type="AlphaFoldDB" id="A0AAJ0FNB2"/>
<proteinExistence type="inferred from homology"/>
<dbReference type="RefSeq" id="XP_060285022.1">
    <property type="nucleotide sequence ID" value="XM_060432707.1"/>
</dbReference>
<dbReference type="GeneID" id="85315894"/>
<dbReference type="GO" id="GO:0008198">
    <property type="term" value="F:ferrous iron binding"/>
    <property type="evidence" value="ECO:0007669"/>
    <property type="project" value="InterPro"/>
</dbReference>
<evidence type="ECO:0000256" key="1">
    <source>
        <dbReference type="ARBA" id="ARBA00001947"/>
    </source>
</evidence>
<keyword evidence="6" id="KW-0732">Signal</keyword>
<name>A0AAJ0FNB2_9PEZI</name>
<dbReference type="Gene3D" id="3.40.830.10">
    <property type="entry name" value="LigB-like"/>
    <property type="match status" value="1"/>
</dbReference>
<sequence length="330" mass="36120">MGWPTLSRTFLVVIAILVGILAFLQSSQSARASISLNSLRKFSVFSRASSSTDSSNMAPRTPIYFVSHGGPNIQYDTKHPVYPVLQRLGKEITQKVKPTAVVVFSAHWQGGPKSIELNNAVDTDLIYDFYGFPKSYYEATYPSKGSPELASKITDLLSKSGIKAKGVKRGLDHGVWSGFNVAFNPKTNPLNVPLVQVSLFDNEDPEAHFRLGEAVAPLRSEGVLIVGAGMSVHNLHALRSMHLDPRPQPWAVSFDEALRDAVVGPSPERRGRMAELVRRPDARMSHPTMDHLMPIYVTAGAAGADAAEQVWTMQEGGFGWAQYRFGDVPS</sequence>
<dbReference type="InterPro" id="IPR014436">
    <property type="entry name" value="Extradiol_dOase_DODA"/>
</dbReference>
<comment type="similarity">
    <text evidence="2">Belongs to the DODA-type extradiol aromatic ring-opening dioxygenase family.</text>
</comment>
<keyword evidence="4" id="KW-0862">Zinc</keyword>
<evidence type="ECO:0000313" key="8">
    <source>
        <dbReference type="EMBL" id="KAK1768809.1"/>
    </source>
</evidence>
<dbReference type="PANTHER" id="PTHR30096">
    <property type="entry name" value="4,5-DOPA DIOXYGENASE EXTRADIOL-LIKE PROTEIN"/>
    <property type="match status" value="1"/>
</dbReference>
<comment type="caution">
    <text evidence="8">The sequence shown here is derived from an EMBL/GenBank/DDBJ whole genome shotgun (WGS) entry which is preliminary data.</text>
</comment>
<evidence type="ECO:0000256" key="6">
    <source>
        <dbReference type="SAM" id="SignalP"/>
    </source>
</evidence>
<feature type="chain" id="PRO_5042602234" evidence="6">
    <location>
        <begin position="30"/>
        <end position="330"/>
    </location>
</feature>
<protein>
    <submittedName>
        <fullName evidence="8">Extradiol ring-cleavage dioxygenase, class III enzyme, subunit B</fullName>
    </submittedName>
</protein>
<organism evidence="8 9">
    <name type="scientific">Phialemonium atrogriseum</name>
    <dbReference type="NCBI Taxonomy" id="1093897"/>
    <lineage>
        <taxon>Eukaryota</taxon>
        <taxon>Fungi</taxon>
        <taxon>Dikarya</taxon>
        <taxon>Ascomycota</taxon>
        <taxon>Pezizomycotina</taxon>
        <taxon>Sordariomycetes</taxon>
        <taxon>Sordariomycetidae</taxon>
        <taxon>Cephalothecales</taxon>
        <taxon>Cephalothecaceae</taxon>
        <taxon>Phialemonium</taxon>
    </lineage>
</organism>
<dbReference type="Pfam" id="PF02900">
    <property type="entry name" value="LigB"/>
    <property type="match status" value="1"/>
</dbReference>
<dbReference type="GO" id="GO:0008270">
    <property type="term" value="F:zinc ion binding"/>
    <property type="evidence" value="ECO:0007669"/>
    <property type="project" value="InterPro"/>
</dbReference>
<dbReference type="PANTHER" id="PTHR30096:SF0">
    <property type="entry name" value="4,5-DOPA DIOXYGENASE EXTRADIOL-LIKE PROTEIN"/>
    <property type="match status" value="1"/>
</dbReference>
<keyword evidence="3" id="KW-0479">Metal-binding</keyword>
<evidence type="ECO:0000256" key="3">
    <source>
        <dbReference type="ARBA" id="ARBA00022723"/>
    </source>
</evidence>
<keyword evidence="9" id="KW-1185">Reference proteome</keyword>
<keyword evidence="5" id="KW-0560">Oxidoreductase</keyword>
<comment type="cofactor">
    <cofactor evidence="1">
        <name>Zn(2+)</name>
        <dbReference type="ChEBI" id="CHEBI:29105"/>
    </cofactor>
</comment>
<accession>A0AAJ0FNB2</accession>
<evidence type="ECO:0000256" key="5">
    <source>
        <dbReference type="ARBA" id="ARBA00023002"/>
    </source>
</evidence>